<feature type="domain" description="DUF4097" evidence="1">
    <location>
        <begin position="21"/>
        <end position="217"/>
    </location>
</feature>
<accession>A0A841FRE9</accession>
<comment type="caution">
    <text evidence="2">The sequence shown here is derived from an EMBL/GenBank/DDBJ whole genome shotgun (WGS) entry which is preliminary data.</text>
</comment>
<keyword evidence="3" id="KW-1185">Reference proteome</keyword>
<dbReference type="RefSeq" id="WP_184788697.1">
    <property type="nucleotide sequence ID" value="NZ_BONT01000105.1"/>
</dbReference>
<dbReference type="AlphaFoldDB" id="A0A841FRE9"/>
<gene>
    <name evidence="2" type="ORF">HNR73_003731</name>
</gene>
<evidence type="ECO:0000259" key="1">
    <source>
        <dbReference type="Pfam" id="PF13349"/>
    </source>
</evidence>
<reference evidence="2 3" key="1">
    <citation type="submission" date="2020-08" db="EMBL/GenBank/DDBJ databases">
        <title>Genomic Encyclopedia of Type Strains, Phase IV (KMG-IV): sequencing the most valuable type-strain genomes for metagenomic binning, comparative biology and taxonomic classification.</title>
        <authorList>
            <person name="Goeker M."/>
        </authorList>
    </citation>
    <scope>NUCLEOTIDE SEQUENCE [LARGE SCALE GENOMIC DNA]</scope>
    <source>
        <strain evidence="2 3">YIM 65646</strain>
    </source>
</reference>
<evidence type="ECO:0000313" key="3">
    <source>
        <dbReference type="Proteomes" id="UP000548476"/>
    </source>
</evidence>
<proteinExistence type="predicted"/>
<sequence length="220" mass="22602">MYNFATAAPITTVLRIPAGRVRFIATDRTDTAVEIAPANAAKSRDVKAAEHTTADYADGVLRIETATKNRYLGSTGSITVTVGLPAGSHVEAVAESAELRTVGRLGDVSFEGAYRRIELDEAASLRLTATDGDVEVARVTGPARITTTRGDISVAEALSGEVVLRTQAGDITVAAAAGVSATLDAGTSHGRISNALKNGGGGVLDIHATTSIGDITARSR</sequence>
<evidence type="ECO:0000313" key="2">
    <source>
        <dbReference type="EMBL" id="MBB6035867.1"/>
    </source>
</evidence>
<organism evidence="2 3">
    <name type="scientific">Phytomonospora endophytica</name>
    <dbReference type="NCBI Taxonomy" id="714109"/>
    <lineage>
        <taxon>Bacteria</taxon>
        <taxon>Bacillati</taxon>
        <taxon>Actinomycetota</taxon>
        <taxon>Actinomycetes</taxon>
        <taxon>Micromonosporales</taxon>
        <taxon>Micromonosporaceae</taxon>
        <taxon>Phytomonospora</taxon>
    </lineage>
</organism>
<name>A0A841FRE9_9ACTN</name>
<dbReference type="Proteomes" id="UP000548476">
    <property type="component" value="Unassembled WGS sequence"/>
</dbReference>
<protein>
    <submittedName>
        <fullName evidence="2">DUF4097 and DUF4098 domain-containing protein YvlB</fullName>
    </submittedName>
</protein>
<dbReference type="EMBL" id="JACHGT010000007">
    <property type="protein sequence ID" value="MBB6035867.1"/>
    <property type="molecule type" value="Genomic_DNA"/>
</dbReference>
<dbReference type="Pfam" id="PF13349">
    <property type="entry name" value="DUF4097"/>
    <property type="match status" value="1"/>
</dbReference>
<dbReference type="InterPro" id="IPR025164">
    <property type="entry name" value="Toastrack_DUF4097"/>
</dbReference>